<accession>A0A6I3XBX9</accession>
<feature type="region of interest" description="Disordered" evidence="1">
    <location>
        <begin position="74"/>
        <end position="94"/>
    </location>
</feature>
<protein>
    <recommendedName>
        <fullName evidence="2">MlaB-like STAS domain-containing protein</fullName>
    </recommendedName>
</protein>
<dbReference type="AlphaFoldDB" id="A0A6I3XBX9"/>
<dbReference type="Pfam" id="PF13466">
    <property type="entry name" value="STAS_2"/>
    <property type="match status" value="1"/>
</dbReference>
<name>A0A6I3XBX9_9BURK</name>
<organism evidence="3 4">
    <name type="scientific">Pseudoduganella dura</name>
    <dbReference type="NCBI Taxonomy" id="321982"/>
    <lineage>
        <taxon>Bacteria</taxon>
        <taxon>Pseudomonadati</taxon>
        <taxon>Pseudomonadota</taxon>
        <taxon>Betaproteobacteria</taxon>
        <taxon>Burkholderiales</taxon>
        <taxon>Oxalobacteraceae</taxon>
        <taxon>Telluria group</taxon>
        <taxon>Pseudoduganella</taxon>
    </lineage>
</organism>
<dbReference type="Proteomes" id="UP000431684">
    <property type="component" value="Unassembled WGS sequence"/>
</dbReference>
<dbReference type="Gene3D" id="3.30.750.24">
    <property type="entry name" value="STAS domain"/>
    <property type="match status" value="1"/>
</dbReference>
<evidence type="ECO:0000313" key="4">
    <source>
        <dbReference type="Proteomes" id="UP000431684"/>
    </source>
</evidence>
<keyword evidence="4" id="KW-1185">Reference proteome</keyword>
<evidence type="ECO:0000256" key="1">
    <source>
        <dbReference type="SAM" id="MobiDB-lite"/>
    </source>
</evidence>
<dbReference type="InterPro" id="IPR036513">
    <property type="entry name" value="STAS_dom_sf"/>
</dbReference>
<gene>
    <name evidence="3" type="ORF">GJV26_12105</name>
</gene>
<evidence type="ECO:0000259" key="2">
    <source>
        <dbReference type="Pfam" id="PF13466"/>
    </source>
</evidence>
<sequence length="444" mass="47738">MGLFSLFRKDKPADDDDAAYARLAADSELQRDAAQRDPQHIAQLHRQRDIARATVLKIDAIEAAMAADMFDEPAFRRPPRPAPPTAVAAAQAPPSPALLPDCAVTELLEDDDTPAEAVAAETAPAVEEAAILYANGQPEEACRLLAGAVAGQAGADRTAWWMLFDLYSVLGRQEAFDSLSIDYASTFETSPPPWNPVLADAGSAALQGGGVVSTTVLAGVLDAAAGAQIARLGTVADGAAVLRLDFSRVAGVEPEGCAPLLDMLRLVQRGRELILAGAEELLAHVRGIVDVGRRDEGEAPWLLTLELLRLLNREKEFEEASMDYCVTFEVSPPPFTPPGKVASTPRQVAAPAADRYLLPRTIEGNPEGTWSTIRAHAEHCAVLVFDCSRLARIDYPAAGHLLALLQQLATPERRIEFRELNHLVAALLRLLGYGGTARLFPHRY</sequence>
<proteinExistence type="predicted"/>
<feature type="domain" description="MlaB-like STAS" evidence="2">
    <location>
        <begin position="371"/>
        <end position="432"/>
    </location>
</feature>
<evidence type="ECO:0000313" key="3">
    <source>
        <dbReference type="EMBL" id="MUI13196.1"/>
    </source>
</evidence>
<dbReference type="InterPro" id="IPR058548">
    <property type="entry name" value="MlaB-like_STAS"/>
</dbReference>
<dbReference type="OrthoDB" id="5298269at2"/>
<dbReference type="SUPFAM" id="SSF52091">
    <property type="entry name" value="SpoIIaa-like"/>
    <property type="match status" value="1"/>
</dbReference>
<dbReference type="RefSeq" id="WP_155709029.1">
    <property type="nucleotide sequence ID" value="NZ_BMWU01000011.1"/>
</dbReference>
<reference evidence="3 4" key="1">
    <citation type="submission" date="2019-11" db="EMBL/GenBank/DDBJ databases">
        <title>Draft Genome Sequences of Six Type Strains of the Genus Massilia.</title>
        <authorList>
            <person name="Miess H."/>
            <person name="Frediansyah A."/>
            <person name="Goeker M."/>
            <person name="Gross H."/>
        </authorList>
    </citation>
    <scope>NUCLEOTIDE SEQUENCE [LARGE SCALE GENOMIC DNA]</scope>
    <source>
        <strain evidence="3 4">DSM 17513</strain>
    </source>
</reference>
<comment type="caution">
    <text evidence="3">The sequence shown here is derived from an EMBL/GenBank/DDBJ whole genome shotgun (WGS) entry which is preliminary data.</text>
</comment>
<dbReference type="EMBL" id="WNWM01000002">
    <property type="protein sequence ID" value="MUI13196.1"/>
    <property type="molecule type" value="Genomic_DNA"/>
</dbReference>